<evidence type="ECO:0000313" key="13">
    <source>
        <dbReference type="Proteomes" id="UP000193648"/>
    </source>
</evidence>
<dbReference type="Proteomes" id="UP000193648">
    <property type="component" value="Unassembled WGS sequence"/>
</dbReference>
<evidence type="ECO:0000256" key="10">
    <source>
        <dbReference type="SAM" id="SignalP"/>
    </source>
</evidence>
<evidence type="ECO:0000259" key="11">
    <source>
        <dbReference type="PROSITE" id="PS50866"/>
    </source>
</evidence>
<proteinExistence type="inferred from homology"/>
<evidence type="ECO:0000256" key="6">
    <source>
        <dbReference type="ARBA" id="ARBA00023136"/>
    </source>
</evidence>
<organism evidence="12 13">
    <name type="scientific">Lobosporangium transversale</name>
    <dbReference type="NCBI Taxonomy" id="64571"/>
    <lineage>
        <taxon>Eukaryota</taxon>
        <taxon>Fungi</taxon>
        <taxon>Fungi incertae sedis</taxon>
        <taxon>Mucoromycota</taxon>
        <taxon>Mortierellomycotina</taxon>
        <taxon>Mortierellomycetes</taxon>
        <taxon>Mortierellales</taxon>
        <taxon>Mortierellaceae</taxon>
        <taxon>Lobosporangium</taxon>
    </lineage>
</organism>
<keyword evidence="3 7" id="KW-0812">Transmembrane</keyword>
<dbReference type="FunCoup" id="A0A1Y2H5W5">
    <property type="interactions" value="843"/>
</dbReference>
<feature type="coiled-coil region" evidence="8">
    <location>
        <begin position="149"/>
        <end position="176"/>
    </location>
</feature>
<keyword evidence="4 10" id="KW-0732">Signal</keyword>
<dbReference type="EMBL" id="MCFF01000002">
    <property type="protein sequence ID" value="ORZ28442.1"/>
    <property type="molecule type" value="Genomic_DNA"/>
</dbReference>
<evidence type="ECO:0000256" key="1">
    <source>
        <dbReference type="ARBA" id="ARBA00004479"/>
    </source>
</evidence>
<feature type="signal peptide" evidence="10">
    <location>
        <begin position="1"/>
        <end position="27"/>
    </location>
</feature>
<feature type="chain" id="PRO_5012869884" evidence="10">
    <location>
        <begin position="28"/>
        <end position="224"/>
    </location>
</feature>
<accession>A0A1Y2H5W5</accession>
<evidence type="ECO:0000256" key="7">
    <source>
        <dbReference type="RuleBase" id="RU003827"/>
    </source>
</evidence>
<evidence type="ECO:0000256" key="5">
    <source>
        <dbReference type="ARBA" id="ARBA00022989"/>
    </source>
</evidence>
<dbReference type="RefSeq" id="XP_021886127.1">
    <property type="nucleotide sequence ID" value="XM_022027443.1"/>
</dbReference>
<protein>
    <submittedName>
        <fullName evidence="12">Endoplasmic reticulum vesicle protein 25</fullName>
    </submittedName>
</protein>
<feature type="domain" description="GOLD" evidence="11">
    <location>
        <begin position="42"/>
        <end position="133"/>
    </location>
</feature>
<name>A0A1Y2H5W5_9FUNG</name>
<evidence type="ECO:0000256" key="9">
    <source>
        <dbReference type="SAM" id="Phobius"/>
    </source>
</evidence>
<comment type="caution">
    <text evidence="12">The sequence shown here is derived from an EMBL/GenBank/DDBJ whole genome shotgun (WGS) entry which is preliminary data.</text>
</comment>
<keyword evidence="8" id="KW-0175">Coiled coil</keyword>
<gene>
    <name evidence="12" type="ORF">BCR41DRAFT_383256</name>
</gene>
<evidence type="ECO:0000256" key="4">
    <source>
        <dbReference type="ARBA" id="ARBA00022729"/>
    </source>
</evidence>
<evidence type="ECO:0000313" key="12">
    <source>
        <dbReference type="EMBL" id="ORZ28442.1"/>
    </source>
</evidence>
<dbReference type="AlphaFoldDB" id="A0A1Y2H5W5"/>
<keyword evidence="13" id="KW-1185">Reference proteome</keyword>
<evidence type="ECO:0000256" key="8">
    <source>
        <dbReference type="SAM" id="Coils"/>
    </source>
</evidence>
<dbReference type="PANTHER" id="PTHR22811">
    <property type="entry name" value="TRANSMEMBRANE EMP24 DOMAIN-CONTAINING PROTEIN"/>
    <property type="match status" value="1"/>
</dbReference>
<keyword evidence="5 9" id="KW-1133">Transmembrane helix</keyword>
<comment type="subcellular location">
    <subcellularLocation>
        <location evidence="1 7">Membrane</location>
        <topology evidence="1 7">Single-pass type I membrane protein</topology>
    </subcellularLocation>
</comment>
<dbReference type="SMART" id="SM01190">
    <property type="entry name" value="EMP24_GP25L"/>
    <property type="match status" value="1"/>
</dbReference>
<dbReference type="PROSITE" id="PS50866">
    <property type="entry name" value="GOLD"/>
    <property type="match status" value="1"/>
</dbReference>
<dbReference type="OrthoDB" id="759142at2759"/>
<keyword evidence="6 9" id="KW-0472">Membrane</keyword>
<evidence type="ECO:0000256" key="3">
    <source>
        <dbReference type="ARBA" id="ARBA00022692"/>
    </source>
</evidence>
<comment type="similarity">
    <text evidence="2 7">Belongs to the EMP24/GP25L family.</text>
</comment>
<dbReference type="GeneID" id="33569286"/>
<reference evidence="12 13" key="1">
    <citation type="submission" date="2016-07" db="EMBL/GenBank/DDBJ databases">
        <title>Pervasive Adenine N6-methylation of Active Genes in Fungi.</title>
        <authorList>
            <consortium name="DOE Joint Genome Institute"/>
            <person name="Mondo S.J."/>
            <person name="Dannebaum R.O."/>
            <person name="Kuo R.C."/>
            <person name="Labutti K."/>
            <person name="Haridas S."/>
            <person name="Kuo A."/>
            <person name="Salamov A."/>
            <person name="Ahrendt S.R."/>
            <person name="Lipzen A."/>
            <person name="Sullivan W."/>
            <person name="Andreopoulos W.B."/>
            <person name="Clum A."/>
            <person name="Lindquist E."/>
            <person name="Daum C."/>
            <person name="Ramamoorthy G.K."/>
            <person name="Gryganskyi A."/>
            <person name="Culley D."/>
            <person name="Magnuson J.K."/>
            <person name="James T.Y."/>
            <person name="O'Malley M.A."/>
            <person name="Stajich J.E."/>
            <person name="Spatafora J.W."/>
            <person name="Visel A."/>
            <person name="Grigoriev I.V."/>
        </authorList>
    </citation>
    <scope>NUCLEOTIDE SEQUENCE [LARGE SCALE GENOMIC DNA]</scope>
    <source>
        <strain evidence="12 13">NRRL 3116</strain>
    </source>
</reference>
<sequence>MTRKFFTATVAISLMVLASSWLQTTNAIMFDLHAQTPSDAVPFCISHYVDEETQVVVKVKASSGPHQKISVEVTDDGIHQNQLWKKDNLADEQKGAFLNKEAGNIFACFTNVLSDGYKADARYFRSIELDFDIGSETIDYTKLAEKERLKPMELELRKLENLVQDIIENMEHLQAREIKMRNTNESTNERVKWFSSLTMVVLVTLGLWQIFYLKRFFRKKRLID</sequence>
<dbReference type="InterPro" id="IPR009038">
    <property type="entry name" value="GOLD_dom"/>
</dbReference>
<dbReference type="STRING" id="64571.A0A1Y2H5W5"/>
<dbReference type="GO" id="GO:0016020">
    <property type="term" value="C:membrane"/>
    <property type="evidence" value="ECO:0007669"/>
    <property type="project" value="UniProtKB-SubCell"/>
</dbReference>
<evidence type="ECO:0000256" key="2">
    <source>
        <dbReference type="ARBA" id="ARBA00007104"/>
    </source>
</evidence>
<dbReference type="InterPro" id="IPR015720">
    <property type="entry name" value="Emp24-like"/>
</dbReference>
<dbReference type="Pfam" id="PF01105">
    <property type="entry name" value="EMP24_GP25L"/>
    <property type="match status" value="1"/>
</dbReference>
<dbReference type="InParanoid" id="A0A1Y2H5W5"/>
<feature type="transmembrane region" description="Helical" evidence="9">
    <location>
        <begin position="193"/>
        <end position="213"/>
    </location>
</feature>